<gene>
    <name evidence="10" type="primary">LOC109107967</name>
</gene>
<sequence>MRQKILVTGGGGYIGSHCVVELIEAGYHPVVIDNFSNAVREGNVPESLLRIEKFLNTQIEFHELDLLDKPGLEKIFKKHSFYAVMHFAGLKAVGESVEQPLRYYRVNLTGTINLLEVMQSHGVRNLVFSSSATVYGDPQKLPIDEQHPVGGCTNPYGKTKYFIEEMIRDQCTAEKDWNAVLLRYFNPIGAHISGQIGEDPQGIPNNLLPYVAQVAIGRRKHLNVFGNDYSTPDGTGVRDYIHVVDLAKGHIAAVKKLKDNCGCKVYNLGTGTGYSVLQMVNAMEKASGRKVRHKLALVQSTYIHTYIHIYIHTYTHTHTHTHTQSHCNVYTGINLIFSSMLVFFFWSQIAYQTAPRRSGDVASCYADPTLAEKELGWKAEYGLERMCKCELKSF</sequence>
<dbReference type="GO" id="GO:0003978">
    <property type="term" value="F:UDP-glucose 4-epimerase activity"/>
    <property type="evidence" value="ECO:0007669"/>
    <property type="project" value="UniProtKB-UniRule"/>
</dbReference>
<evidence type="ECO:0000256" key="3">
    <source>
        <dbReference type="ARBA" id="ARBA00001911"/>
    </source>
</evidence>
<evidence type="ECO:0000313" key="11">
    <source>
        <dbReference type="Proteomes" id="UP000694701"/>
    </source>
</evidence>
<evidence type="ECO:0000313" key="10">
    <source>
        <dbReference type="Ensembl" id="ENSCCRP00020055865.1"/>
    </source>
</evidence>
<comment type="cofactor">
    <cofactor evidence="3 8">
        <name>NAD(+)</name>
        <dbReference type="ChEBI" id="CHEBI:57540"/>
    </cofactor>
</comment>
<dbReference type="NCBIfam" id="TIGR01179">
    <property type="entry name" value="galE"/>
    <property type="match status" value="1"/>
</dbReference>
<reference evidence="10" key="1">
    <citation type="submission" date="2025-08" db="UniProtKB">
        <authorList>
            <consortium name="Ensembl"/>
        </authorList>
    </citation>
    <scope>IDENTIFICATION</scope>
</reference>
<keyword evidence="5 8" id="KW-0520">NAD</keyword>
<comment type="pathway">
    <text evidence="4 8">Carbohydrate metabolism; galactose metabolism.</text>
</comment>
<comment type="catalytic activity">
    <reaction evidence="1">
        <text>UDP-N-acetyl-alpha-D-glucosamine = UDP-N-acetyl-alpha-D-galactosamine</text>
        <dbReference type="Rhea" id="RHEA:20517"/>
        <dbReference type="ChEBI" id="CHEBI:57705"/>
        <dbReference type="ChEBI" id="CHEBI:67138"/>
        <dbReference type="EC" id="5.1.3.7"/>
    </reaction>
</comment>
<comment type="subunit">
    <text evidence="8">Homodimer.</text>
</comment>
<evidence type="ECO:0000256" key="7">
    <source>
        <dbReference type="ARBA" id="ARBA00023235"/>
    </source>
</evidence>
<keyword evidence="8" id="KW-0119">Carbohydrate metabolism</keyword>
<keyword evidence="6" id="KW-0299">Galactose metabolism</keyword>
<dbReference type="PANTHER" id="PTHR43725:SF47">
    <property type="entry name" value="UDP-GLUCOSE 4-EPIMERASE"/>
    <property type="match status" value="1"/>
</dbReference>
<evidence type="ECO:0000256" key="2">
    <source>
        <dbReference type="ARBA" id="ARBA00000083"/>
    </source>
</evidence>
<dbReference type="InterPro" id="IPR001509">
    <property type="entry name" value="Epimerase_deHydtase"/>
</dbReference>
<evidence type="ECO:0000256" key="8">
    <source>
        <dbReference type="RuleBase" id="RU366046"/>
    </source>
</evidence>
<protein>
    <recommendedName>
        <fullName evidence="8">UDP-glucose 4-epimerase</fullName>
        <ecNumber evidence="8">5.1.3.2</ecNumber>
    </recommendedName>
</protein>
<dbReference type="EC" id="5.1.3.2" evidence="8"/>
<evidence type="ECO:0000256" key="4">
    <source>
        <dbReference type="ARBA" id="ARBA00004947"/>
    </source>
</evidence>
<dbReference type="GO" id="GO:0003974">
    <property type="term" value="F:UDP-N-acetylglucosamine 4-epimerase activity"/>
    <property type="evidence" value="ECO:0007669"/>
    <property type="project" value="UniProtKB-EC"/>
</dbReference>
<comment type="catalytic activity">
    <reaction evidence="2 8">
        <text>UDP-alpha-D-glucose = UDP-alpha-D-galactose</text>
        <dbReference type="Rhea" id="RHEA:22168"/>
        <dbReference type="ChEBI" id="CHEBI:58885"/>
        <dbReference type="ChEBI" id="CHEBI:66914"/>
        <dbReference type="EC" id="5.1.3.2"/>
    </reaction>
</comment>
<dbReference type="GO" id="GO:0005829">
    <property type="term" value="C:cytosol"/>
    <property type="evidence" value="ECO:0007669"/>
    <property type="project" value="TreeGrafter"/>
</dbReference>
<dbReference type="PANTHER" id="PTHR43725">
    <property type="entry name" value="UDP-GLUCOSE 4-EPIMERASE"/>
    <property type="match status" value="1"/>
</dbReference>
<evidence type="ECO:0000256" key="1">
    <source>
        <dbReference type="ARBA" id="ARBA00000014"/>
    </source>
</evidence>
<accession>A0A8C2HNE3</accession>
<dbReference type="Proteomes" id="UP000694701">
    <property type="component" value="Unplaced"/>
</dbReference>
<dbReference type="InterPro" id="IPR036291">
    <property type="entry name" value="NAD(P)-bd_dom_sf"/>
</dbReference>
<dbReference type="UniPathway" id="UPA00214"/>
<evidence type="ECO:0000256" key="5">
    <source>
        <dbReference type="ARBA" id="ARBA00023027"/>
    </source>
</evidence>
<dbReference type="Gene3D" id="3.90.25.10">
    <property type="entry name" value="UDP-galactose 4-epimerase, domain 1"/>
    <property type="match status" value="2"/>
</dbReference>
<comment type="similarity">
    <text evidence="8">Belongs to the NAD(P)-dependent epimerase/dehydratase family.</text>
</comment>
<organism evidence="10 11">
    <name type="scientific">Cyprinus carpio</name>
    <name type="common">Common carp</name>
    <dbReference type="NCBI Taxonomy" id="7962"/>
    <lineage>
        <taxon>Eukaryota</taxon>
        <taxon>Metazoa</taxon>
        <taxon>Chordata</taxon>
        <taxon>Craniata</taxon>
        <taxon>Vertebrata</taxon>
        <taxon>Euteleostomi</taxon>
        <taxon>Actinopterygii</taxon>
        <taxon>Neopterygii</taxon>
        <taxon>Teleostei</taxon>
        <taxon>Ostariophysi</taxon>
        <taxon>Cypriniformes</taxon>
        <taxon>Cyprinidae</taxon>
        <taxon>Cyprininae</taxon>
        <taxon>Cyprinus</taxon>
    </lineage>
</organism>
<dbReference type="Ensembl" id="ENSCCRT00020061539.1">
    <property type="protein sequence ID" value="ENSCCRP00020055865.1"/>
    <property type="gene ID" value="ENSCCRG00020026308.1"/>
</dbReference>
<dbReference type="Gene3D" id="3.40.50.720">
    <property type="entry name" value="NAD(P)-binding Rossmann-like Domain"/>
    <property type="match status" value="1"/>
</dbReference>
<evidence type="ECO:0000256" key="6">
    <source>
        <dbReference type="ARBA" id="ARBA00023144"/>
    </source>
</evidence>
<name>A0A8C2HNE3_CYPCA</name>
<feature type="domain" description="NAD-dependent epimerase/dehydratase" evidence="9">
    <location>
        <begin position="5"/>
        <end position="269"/>
    </location>
</feature>
<dbReference type="AlphaFoldDB" id="A0A8C2HNE3"/>
<dbReference type="InterPro" id="IPR005886">
    <property type="entry name" value="UDP_G4E"/>
</dbReference>
<evidence type="ECO:0000259" key="9">
    <source>
        <dbReference type="Pfam" id="PF01370"/>
    </source>
</evidence>
<proteinExistence type="inferred from homology"/>
<keyword evidence="7 8" id="KW-0413">Isomerase</keyword>
<dbReference type="SUPFAM" id="SSF51735">
    <property type="entry name" value="NAD(P)-binding Rossmann-fold domains"/>
    <property type="match status" value="1"/>
</dbReference>
<dbReference type="CDD" id="cd05247">
    <property type="entry name" value="UDP_G4E_1_SDR_e"/>
    <property type="match status" value="1"/>
</dbReference>
<dbReference type="Pfam" id="PF01370">
    <property type="entry name" value="Epimerase"/>
    <property type="match status" value="1"/>
</dbReference>
<dbReference type="GO" id="GO:0033499">
    <property type="term" value="P:galactose catabolic process via UDP-galactose, Leloir pathway"/>
    <property type="evidence" value="ECO:0007669"/>
    <property type="project" value="TreeGrafter"/>
</dbReference>